<evidence type="ECO:0000313" key="3">
    <source>
        <dbReference type="Proteomes" id="UP000006038"/>
    </source>
</evidence>
<dbReference type="Proteomes" id="UP000006038">
    <property type="component" value="Chromosome 4"/>
</dbReference>
<reference evidence="2" key="2">
    <citation type="submission" date="2013-04" db="UniProtKB">
        <authorList>
            <consortium name="EnsemblPlants"/>
        </authorList>
    </citation>
    <scope>IDENTIFICATION</scope>
</reference>
<keyword evidence="1" id="KW-0175">Coiled coil</keyword>
<protein>
    <submittedName>
        <fullName evidence="2">Uncharacterized protein</fullName>
    </submittedName>
</protein>
<sequence>MAMGARRAEVKERRRRCEWKEREKLSLGLSRTLAVAKLRCEGDGEAPRVLGSSSLEVGGQWRCEGCVVAHQRCGAGKQPIRQAVVVARSSVRAPPLRVLAQNGGCVFWRWYDPETTPYLRQVLNDLHDVIRDLKEENLEMRASILSARAQIDDRTAQTESILFSASWELP</sequence>
<keyword evidence="3" id="KW-1185">Reference proteome</keyword>
<evidence type="ECO:0000313" key="2">
    <source>
        <dbReference type="EnsemblPlants" id="OB04G18270.1"/>
    </source>
</evidence>
<name>J3LXF2_ORYBR</name>
<accession>J3LXF2</accession>
<dbReference type="HOGENOM" id="CLU_1573056_0_0_1"/>
<dbReference type="EnsemblPlants" id="OB04G18270.1">
    <property type="protein sequence ID" value="OB04G18270.1"/>
    <property type="gene ID" value="OB04G18270"/>
</dbReference>
<evidence type="ECO:0000256" key="1">
    <source>
        <dbReference type="SAM" id="Coils"/>
    </source>
</evidence>
<dbReference type="Gramene" id="OB04G18270.1">
    <property type="protein sequence ID" value="OB04G18270.1"/>
    <property type="gene ID" value="OB04G18270"/>
</dbReference>
<reference evidence="2" key="1">
    <citation type="journal article" date="2013" name="Nat. Commun.">
        <title>Whole-genome sequencing of Oryza brachyantha reveals mechanisms underlying Oryza genome evolution.</title>
        <authorList>
            <person name="Chen J."/>
            <person name="Huang Q."/>
            <person name="Gao D."/>
            <person name="Wang J."/>
            <person name="Lang Y."/>
            <person name="Liu T."/>
            <person name="Li B."/>
            <person name="Bai Z."/>
            <person name="Luis Goicoechea J."/>
            <person name="Liang C."/>
            <person name="Chen C."/>
            <person name="Zhang W."/>
            <person name="Sun S."/>
            <person name="Liao Y."/>
            <person name="Zhang X."/>
            <person name="Yang L."/>
            <person name="Song C."/>
            <person name="Wang M."/>
            <person name="Shi J."/>
            <person name="Liu G."/>
            <person name="Liu J."/>
            <person name="Zhou H."/>
            <person name="Zhou W."/>
            <person name="Yu Q."/>
            <person name="An N."/>
            <person name="Chen Y."/>
            <person name="Cai Q."/>
            <person name="Wang B."/>
            <person name="Liu B."/>
            <person name="Min J."/>
            <person name="Huang Y."/>
            <person name="Wu H."/>
            <person name="Li Z."/>
            <person name="Zhang Y."/>
            <person name="Yin Y."/>
            <person name="Song W."/>
            <person name="Jiang J."/>
            <person name="Jackson S.A."/>
            <person name="Wing R.A."/>
            <person name="Wang J."/>
            <person name="Chen M."/>
        </authorList>
    </citation>
    <scope>NUCLEOTIDE SEQUENCE [LARGE SCALE GENOMIC DNA]</scope>
    <source>
        <strain evidence="2">cv. IRGC 101232</strain>
    </source>
</reference>
<feature type="coiled-coil region" evidence="1">
    <location>
        <begin position="123"/>
        <end position="150"/>
    </location>
</feature>
<organism evidence="2">
    <name type="scientific">Oryza brachyantha</name>
    <name type="common">malo sina</name>
    <dbReference type="NCBI Taxonomy" id="4533"/>
    <lineage>
        <taxon>Eukaryota</taxon>
        <taxon>Viridiplantae</taxon>
        <taxon>Streptophyta</taxon>
        <taxon>Embryophyta</taxon>
        <taxon>Tracheophyta</taxon>
        <taxon>Spermatophyta</taxon>
        <taxon>Magnoliopsida</taxon>
        <taxon>Liliopsida</taxon>
        <taxon>Poales</taxon>
        <taxon>Poaceae</taxon>
        <taxon>BOP clade</taxon>
        <taxon>Oryzoideae</taxon>
        <taxon>Oryzeae</taxon>
        <taxon>Oryzinae</taxon>
        <taxon>Oryza</taxon>
    </lineage>
</organism>
<proteinExistence type="predicted"/>
<dbReference type="AlphaFoldDB" id="J3LXF2"/>